<dbReference type="PANTHER" id="PTHR47537">
    <property type="entry name" value="CUBILIN"/>
    <property type="match status" value="1"/>
</dbReference>
<gene>
    <name evidence="4" type="primary">sol-1-L1</name>
    <name evidence="4" type="ORF">Hamer_G005322</name>
</gene>
<evidence type="ECO:0000256" key="2">
    <source>
        <dbReference type="PROSITE-ProRule" id="PRU00059"/>
    </source>
</evidence>
<sequence length="298" mass="33261">MNGTLASPNFPHPYPARLQCRVDFKAPQQHRVQLVFSHFLLYHPLNLSNRNCDAMDSVTISEGTKYKVGTFCGPGLPRPIMSSGSYLSLVFRSYTSGPHVTGYKATYTFLQNFGLDTGHQVEDQRCVFEYNSTSYPSGEFYSPNPGGTYPRNTVCHYIFRGLRHQRVKVEFRYFDVEGVAPCTAKSDSDYVEFSNLPTQELLSPRRCGRFAPKVVESDGPFFRVTFRSNHKLDGKGFAAAFKFLSKDDDTSLVQPLSVTTAVAVVNTAEEPQCTTVRVKLSTRTSEMVNLPQAAVDSG</sequence>
<organism evidence="4 5">
    <name type="scientific">Homarus americanus</name>
    <name type="common">American lobster</name>
    <dbReference type="NCBI Taxonomy" id="6706"/>
    <lineage>
        <taxon>Eukaryota</taxon>
        <taxon>Metazoa</taxon>
        <taxon>Ecdysozoa</taxon>
        <taxon>Arthropoda</taxon>
        <taxon>Crustacea</taxon>
        <taxon>Multicrustacea</taxon>
        <taxon>Malacostraca</taxon>
        <taxon>Eumalacostraca</taxon>
        <taxon>Eucarida</taxon>
        <taxon>Decapoda</taxon>
        <taxon>Pleocyemata</taxon>
        <taxon>Astacidea</taxon>
        <taxon>Nephropoidea</taxon>
        <taxon>Nephropidae</taxon>
        <taxon>Homarus</taxon>
    </lineage>
</organism>
<keyword evidence="1" id="KW-1015">Disulfide bond</keyword>
<feature type="domain" description="CUB" evidence="3">
    <location>
        <begin position="126"/>
        <end position="244"/>
    </location>
</feature>
<dbReference type="AlphaFoldDB" id="A0A8J5K3S3"/>
<comment type="caution">
    <text evidence="4">The sequence shown here is derived from an EMBL/GenBank/DDBJ whole genome shotgun (WGS) entry which is preliminary data.</text>
</comment>
<name>A0A8J5K3S3_HOMAM</name>
<dbReference type="Pfam" id="PF00431">
    <property type="entry name" value="CUB"/>
    <property type="match status" value="2"/>
</dbReference>
<reference evidence="4" key="1">
    <citation type="journal article" date="2021" name="Sci. Adv.">
        <title>The American lobster genome reveals insights on longevity, neural, and immune adaptations.</title>
        <authorList>
            <person name="Polinski J.M."/>
            <person name="Zimin A.V."/>
            <person name="Clark K.F."/>
            <person name="Kohn A.B."/>
            <person name="Sadowski N."/>
            <person name="Timp W."/>
            <person name="Ptitsyn A."/>
            <person name="Khanna P."/>
            <person name="Romanova D.Y."/>
            <person name="Williams P."/>
            <person name="Greenwood S.J."/>
            <person name="Moroz L.L."/>
            <person name="Walt D.R."/>
            <person name="Bodnar A.G."/>
        </authorList>
    </citation>
    <scope>NUCLEOTIDE SEQUENCE</scope>
    <source>
        <strain evidence="4">GMGI-L3</strain>
    </source>
</reference>
<evidence type="ECO:0000256" key="1">
    <source>
        <dbReference type="ARBA" id="ARBA00023157"/>
    </source>
</evidence>
<protein>
    <submittedName>
        <fullName evidence="4">Suppressor of lurcher protein 1-like 1</fullName>
    </submittedName>
</protein>
<dbReference type="SUPFAM" id="SSF49854">
    <property type="entry name" value="Spermadhesin, CUB domain"/>
    <property type="match status" value="2"/>
</dbReference>
<feature type="domain" description="CUB" evidence="3">
    <location>
        <begin position="1"/>
        <end position="110"/>
    </location>
</feature>
<dbReference type="Gene3D" id="2.60.120.290">
    <property type="entry name" value="Spermadhesin, CUB domain"/>
    <property type="match status" value="2"/>
</dbReference>
<proteinExistence type="predicted"/>
<dbReference type="PANTHER" id="PTHR47537:SF2">
    <property type="entry name" value="CUBILIN"/>
    <property type="match status" value="1"/>
</dbReference>
<keyword evidence="5" id="KW-1185">Reference proteome</keyword>
<accession>A0A8J5K3S3</accession>
<dbReference type="CDD" id="cd00041">
    <property type="entry name" value="CUB"/>
    <property type="match status" value="2"/>
</dbReference>
<dbReference type="InterPro" id="IPR053207">
    <property type="entry name" value="Non-NMDA_GluR_Accessory"/>
</dbReference>
<dbReference type="FunFam" id="2.60.120.290:FF:000058">
    <property type="entry name" value="CUB domaincontaining protein"/>
    <property type="match status" value="1"/>
</dbReference>
<dbReference type="SMART" id="SM00042">
    <property type="entry name" value="CUB"/>
    <property type="match status" value="2"/>
</dbReference>
<evidence type="ECO:0000259" key="3">
    <source>
        <dbReference type="PROSITE" id="PS01180"/>
    </source>
</evidence>
<dbReference type="PROSITE" id="PS01180">
    <property type="entry name" value="CUB"/>
    <property type="match status" value="2"/>
</dbReference>
<evidence type="ECO:0000313" key="4">
    <source>
        <dbReference type="EMBL" id="KAG7167013.1"/>
    </source>
</evidence>
<dbReference type="Proteomes" id="UP000747542">
    <property type="component" value="Unassembled WGS sequence"/>
</dbReference>
<dbReference type="EMBL" id="JAHLQT010021845">
    <property type="protein sequence ID" value="KAG7167013.1"/>
    <property type="molecule type" value="Genomic_DNA"/>
</dbReference>
<evidence type="ECO:0000313" key="5">
    <source>
        <dbReference type="Proteomes" id="UP000747542"/>
    </source>
</evidence>
<dbReference type="GO" id="GO:0005886">
    <property type="term" value="C:plasma membrane"/>
    <property type="evidence" value="ECO:0007669"/>
    <property type="project" value="TreeGrafter"/>
</dbReference>
<dbReference type="InterPro" id="IPR035914">
    <property type="entry name" value="Sperma_CUB_dom_sf"/>
</dbReference>
<dbReference type="InterPro" id="IPR000859">
    <property type="entry name" value="CUB_dom"/>
</dbReference>
<comment type="caution">
    <text evidence="2">Lacks conserved residue(s) required for the propagation of feature annotation.</text>
</comment>